<reference evidence="6" key="1">
    <citation type="journal article" date="2020" name="Stud. Mycol.">
        <title>101 Dothideomycetes genomes: a test case for predicting lifestyles and emergence of pathogens.</title>
        <authorList>
            <person name="Haridas S."/>
            <person name="Albert R."/>
            <person name="Binder M."/>
            <person name="Bloem J."/>
            <person name="Labutti K."/>
            <person name="Salamov A."/>
            <person name="Andreopoulos B."/>
            <person name="Baker S."/>
            <person name="Barry K."/>
            <person name="Bills G."/>
            <person name="Bluhm B."/>
            <person name="Cannon C."/>
            <person name="Castanera R."/>
            <person name="Culley D."/>
            <person name="Daum C."/>
            <person name="Ezra D."/>
            <person name="Gonzalez J."/>
            <person name="Henrissat B."/>
            <person name="Kuo A."/>
            <person name="Liang C."/>
            <person name="Lipzen A."/>
            <person name="Lutzoni F."/>
            <person name="Magnuson J."/>
            <person name="Mondo S."/>
            <person name="Nolan M."/>
            <person name="Ohm R."/>
            <person name="Pangilinan J."/>
            <person name="Park H.-J."/>
            <person name="Ramirez L."/>
            <person name="Alfaro M."/>
            <person name="Sun H."/>
            <person name="Tritt A."/>
            <person name="Yoshinaga Y."/>
            <person name="Zwiers L.-H."/>
            <person name="Turgeon B."/>
            <person name="Goodwin S."/>
            <person name="Spatafora J."/>
            <person name="Crous P."/>
            <person name="Grigoriev I."/>
        </authorList>
    </citation>
    <scope>NUCLEOTIDE SEQUENCE</scope>
    <source>
        <strain evidence="6">CBS 133067</strain>
    </source>
</reference>
<gene>
    <name evidence="6" type="ORF">NA57DRAFT_75945</name>
</gene>
<protein>
    <submittedName>
        <fullName evidence="6">Ankyrin</fullName>
    </submittedName>
</protein>
<sequence>MAKPIPSEKWEEFKDTIQGLYQTHPLQTSRARKGHGRERGLVEIMKDRFDFIATPKQFERKIKEWGFRKNTNCKSWTEIDVIISKRKMMGKQTIIYYQGQFLSQKKVETESRRQSTHTTSVDRIYAVDGPTPRTPVSFDYCTLTYPNQNPTEYIFQALQSLPILKFQAEAGPFLQTIVTLKPDLQALSFLLPKVSECSKISLTARKLNAILPNIVFGQGLTIERYNCIDSGDFLNIAISLASNNFPAGSQSKEVLKSLKNHGVLRYLDALCDMRTPTAQALREQLFRLTVEAGDLYTVRHLLRAGVNPNGNQCRHIASYGTCTPLQYACLSRRPDMALDLLEFGAYIDESERGWDMSILVLAIFGFHRYPVAGNDTRSDFLTLIDALLTKGAKLNPTETETIHDKSYDMIMANPLDGCLSRLRYSQSPLTVAAYYTDKQLVDLFLAKGARVDYKTRQKTTALHEVFHPERFNDLPSDPASTCCFDYGSMEEFSVIRSLLDAGADVNANCGCPKVTFGRPLAFALVSGRDTVELLLEYGALITTEVWADVDENSDVEIVEYLLANAFDNALCNIGSPLPLEATNVISLFWSRFCAQTKVRVLHFSECCTLARNNLLLSGIRYNMSSLIDDLFGTKWITPSMAIVDSPGLRNAIESCCERGGSALKQVLILGGLHRTAILNSLGSSICYALKESHFDMVYYLISIGADVNVSGTETSYRKSALRGETALMLAISHRNEEMVLKLLDAGADVNRGSIKSGGCQCCNDSYACRNRTDTLVHAIEWGNPVVIQKVLESTADINARGRDARLYNVQFPLTMAIWCRNQDLVHQLLQLGANTNRSQSVESPLEVAAWGGDPYFVELLLQEGANPMDRWALPRPVIGGNEGILRILVERIKSLPQDPAGFDCDNIGSWALLTAILEHRLEMATILITANIVRLDPDKQNNDEPYERWWFFLRGVQWPDLKLLDSKYLPTPLQLAVNVGYRDTVKLLLHHGAKVDSTTSWSWPSTPLQMATQEGSKPIIDVLLENGADVNAPAAPDKGATALQYAAMQGYLGLVVLFVERDADVNAPPAETDGRTALEGAAEHGRIDIVKFLLDCGADIGKSGAGQYDRAFKRARLNGHFAVASLLQEHKAQSSPATFSGQPNGVSMATSTESHIFEDEIESVEDSELSSSEAFDEWDKSFDEWDESDAEVTQDKSPSVETLESSSSRPDNQALDGQQSEMLLKLLSANLGLSGSSIRTYPTRMLYLQRSMNGRMVMAMYR</sequence>
<evidence type="ECO:0000313" key="7">
    <source>
        <dbReference type="Proteomes" id="UP000799772"/>
    </source>
</evidence>
<evidence type="ECO:0000256" key="1">
    <source>
        <dbReference type="ARBA" id="ARBA00022737"/>
    </source>
</evidence>
<proteinExistence type="predicted"/>
<dbReference type="SUPFAM" id="SSF48403">
    <property type="entry name" value="Ankyrin repeat"/>
    <property type="match status" value="2"/>
</dbReference>
<dbReference type="InterPro" id="IPR036770">
    <property type="entry name" value="Ankyrin_rpt-contain_sf"/>
</dbReference>
<evidence type="ECO:0000313" key="6">
    <source>
        <dbReference type="EMBL" id="KAF2098706.1"/>
    </source>
</evidence>
<dbReference type="Proteomes" id="UP000799772">
    <property type="component" value="Unassembled WGS sequence"/>
</dbReference>
<dbReference type="PROSITE" id="PS50297">
    <property type="entry name" value="ANK_REP_REGION"/>
    <property type="match status" value="5"/>
</dbReference>
<keyword evidence="2 3" id="KW-0040">ANK repeat</keyword>
<dbReference type="OrthoDB" id="539213at2759"/>
<dbReference type="Pfam" id="PF14420">
    <property type="entry name" value="Clr5"/>
    <property type="match status" value="1"/>
</dbReference>
<dbReference type="EMBL" id="ML978126">
    <property type="protein sequence ID" value="KAF2098706.1"/>
    <property type="molecule type" value="Genomic_DNA"/>
</dbReference>
<dbReference type="InterPro" id="IPR002110">
    <property type="entry name" value="Ankyrin_rpt"/>
</dbReference>
<name>A0A9P4IB92_9PEZI</name>
<dbReference type="Gene3D" id="1.25.40.20">
    <property type="entry name" value="Ankyrin repeat-containing domain"/>
    <property type="match status" value="5"/>
</dbReference>
<feature type="region of interest" description="Disordered" evidence="4">
    <location>
        <begin position="1186"/>
        <end position="1214"/>
    </location>
</feature>
<evidence type="ECO:0000259" key="5">
    <source>
        <dbReference type="Pfam" id="PF14420"/>
    </source>
</evidence>
<dbReference type="InterPro" id="IPR025676">
    <property type="entry name" value="Clr5_dom"/>
</dbReference>
<dbReference type="Pfam" id="PF12796">
    <property type="entry name" value="Ank_2"/>
    <property type="match status" value="3"/>
</dbReference>
<evidence type="ECO:0000256" key="3">
    <source>
        <dbReference type="PROSITE-ProRule" id="PRU00023"/>
    </source>
</evidence>
<dbReference type="InterPro" id="IPR051165">
    <property type="entry name" value="Multifunctional_ANK_Repeat"/>
</dbReference>
<evidence type="ECO:0000256" key="4">
    <source>
        <dbReference type="SAM" id="MobiDB-lite"/>
    </source>
</evidence>
<feature type="domain" description="Clr5" evidence="5">
    <location>
        <begin position="7"/>
        <end position="69"/>
    </location>
</feature>
<evidence type="ECO:0000256" key="2">
    <source>
        <dbReference type="ARBA" id="ARBA00023043"/>
    </source>
</evidence>
<feature type="repeat" description="ANK" evidence="3">
    <location>
        <begin position="1006"/>
        <end position="1035"/>
    </location>
</feature>
<dbReference type="AlphaFoldDB" id="A0A9P4IB92"/>
<keyword evidence="7" id="KW-1185">Reference proteome</keyword>
<dbReference type="PROSITE" id="PS50088">
    <property type="entry name" value="ANK_REPEAT"/>
    <property type="match status" value="6"/>
</dbReference>
<keyword evidence="1" id="KW-0677">Repeat</keyword>
<feature type="repeat" description="ANK" evidence="3">
    <location>
        <begin position="1073"/>
        <end position="1105"/>
    </location>
</feature>
<dbReference type="PANTHER" id="PTHR24123">
    <property type="entry name" value="ANKYRIN REPEAT-CONTAINING"/>
    <property type="match status" value="1"/>
</dbReference>
<feature type="repeat" description="ANK" evidence="3">
    <location>
        <begin position="971"/>
        <end position="1000"/>
    </location>
</feature>
<dbReference type="SMART" id="SM00248">
    <property type="entry name" value="ANK"/>
    <property type="match status" value="13"/>
</dbReference>
<feature type="repeat" description="ANK" evidence="3">
    <location>
        <begin position="424"/>
        <end position="456"/>
    </location>
</feature>
<organism evidence="6 7">
    <name type="scientific">Rhizodiscina lignyota</name>
    <dbReference type="NCBI Taxonomy" id="1504668"/>
    <lineage>
        <taxon>Eukaryota</taxon>
        <taxon>Fungi</taxon>
        <taxon>Dikarya</taxon>
        <taxon>Ascomycota</taxon>
        <taxon>Pezizomycotina</taxon>
        <taxon>Dothideomycetes</taxon>
        <taxon>Pleosporomycetidae</taxon>
        <taxon>Aulographales</taxon>
        <taxon>Rhizodiscinaceae</taxon>
        <taxon>Rhizodiscina</taxon>
    </lineage>
</organism>
<accession>A0A9P4IB92</accession>
<feature type="compositionally biased region" description="Low complexity" evidence="4">
    <location>
        <begin position="1197"/>
        <end position="1208"/>
    </location>
</feature>
<comment type="caution">
    <text evidence="6">The sequence shown here is derived from an EMBL/GenBank/DDBJ whole genome shotgun (WGS) entry which is preliminary data.</text>
</comment>
<dbReference type="PANTHER" id="PTHR24123:SF33">
    <property type="entry name" value="PROTEIN HOS4"/>
    <property type="match status" value="1"/>
</dbReference>
<feature type="repeat" description="ANK" evidence="3">
    <location>
        <begin position="722"/>
        <end position="754"/>
    </location>
</feature>
<feature type="repeat" description="ANK" evidence="3">
    <location>
        <begin position="1038"/>
        <end position="1070"/>
    </location>
</feature>